<evidence type="ECO:0000313" key="1">
    <source>
        <dbReference type="EMBL" id="CRL92450.1"/>
    </source>
</evidence>
<dbReference type="Proteomes" id="UP000182715">
    <property type="component" value="Unassembled WGS sequence"/>
</dbReference>
<accession>A0A0H5DLW7</accession>
<reference evidence="1 2" key="1">
    <citation type="submission" date="2014-11" db="EMBL/GenBank/DDBJ databases">
        <authorList>
            <person name="Diene M.Seydina."/>
        </authorList>
    </citation>
    <scope>NUCLEOTIDE SEQUENCE [LARGE SCALE GENOMIC DNA]</scope>
    <source>
        <strain evidence="1 2">Neisseria meningitidis CHUV</strain>
    </source>
</reference>
<sequence length="140" mass="15185">MNLEQLGRRDALLSGLLKQAGQWRRLDAAVKKLLPANLHPHFQTACIEDGRLVLLAANNMAASRLKMIAPSVLPQLAGLDASIRSVSVRLVPKPEKPPKTNTLHLSKAALESFGSAAVKLEKRHPELAEALANLVRRHGA</sequence>
<dbReference type="EMBL" id="CVTF01000096">
    <property type="protein sequence ID" value="CRL92450.1"/>
    <property type="molecule type" value="Genomic_DNA"/>
</dbReference>
<organism evidence="1 2">
    <name type="scientific">Neisseria meningitidis serogroup B</name>
    <dbReference type="NCBI Taxonomy" id="491"/>
    <lineage>
        <taxon>Bacteria</taxon>
        <taxon>Pseudomonadati</taxon>
        <taxon>Pseudomonadota</taxon>
        <taxon>Betaproteobacteria</taxon>
        <taxon>Neisseriales</taxon>
        <taxon>Neisseriaceae</taxon>
        <taxon>Neisseria</taxon>
    </lineage>
</organism>
<dbReference type="AlphaFoldDB" id="A0A0H5DLW7"/>
<protein>
    <submittedName>
        <fullName evidence="1">Zn-ribbon-containing, possibly RNA-binding protein and truncated derivatives</fullName>
    </submittedName>
</protein>
<name>A0A0H5DLW7_NEIMI</name>
<evidence type="ECO:0000313" key="2">
    <source>
        <dbReference type="Proteomes" id="UP000182715"/>
    </source>
</evidence>
<dbReference type="Pfam" id="PF05258">
    <property type="entry name" value="DciA"/>
    <property type="match status" value="1"/>
</dbReference>
<proteinExistence type="predicted"/>
<dbReference type="InterPro" id="IPR007922">
    <property type="entry name" value="DciA-like"/>
</dbReference>